<organism evidence="1 2">
    <name type="scientific">Volvox reticuliferus</name>
    <dbReference type="NCBI Taxonomy" id="1737510"/>
    <lineage>
        <taxon>Eukaryota</taxon>
        <taxon>Viridiplantae</taxon>
        <taxon>Chlorophyta</taxon>
        <taxon>core chlorophytes</taxon>
        <taxon>Chlorophyceae</taxon>
        <taxon>CS clade</taxon>
        <taxon>Chlamydomonadales</taxon>
        <taxon>Volvocaceae</taxon>
        <taxon>Volvox</taxon>
    </lineage>
</organism>
<dbReference type="Proteomes" id="UP000722791">
    <property type="component" value="Unassembled WGS sequence"/>
</dbReference>
<evidence type="ECO:0000313" key="2">
    <source>
        <dbReference type="Proteomes" id="UP000722791"/>
    </source>
</evidence>
<evidence type="ECO:0000313" key="1">
    <source>
        <dbReference type="EMBL" id="GIM08690.1"/>
    </source>
</evidence>
<reference evidence="1" key="1">
    <citation type="journal article" date="2021" name="Proc. Natl. Acad. Sci. U.S.A.">
        <title>Three genomes in the algal genus Volvox reveal the fate of a haploid sex-determining region after a transition to homothallism.</title>
        <authorList>
            <person name="Yamamoto K."/>
            <person name="Hamaji T."/>
            <person name="Kawai-Toyooka H."/>
            <person name="Matsuzaki R."/>
            <person name="Takahashi F."/>
            <person name="Nishimura Y."/>
            <person name="Kawachi M."/>
            <person name="Noguchi H."/>
            <person name="Minakuchi Y."/>
            <person name="Umen J.G."/>
            <person name="Toyoda A."/>
            <person name="Nozaki H."/>
        </authorList>
    </citation>
    <scope>NUCLEOTIDE SEQUENCE</scope>
    <source>
        <strain evidence="1">NIES-3785</strain>
    </source>
</reference>
<name>A0A8J4GIV1_9CHLO</name>
<dbReference type="EMBL" id="BNCQ01000028">
    <property type="protein sequence ID" value="GIM08690.1"/>
    <property type="molecule type" value="Genomic_DNA"/>
</dbReference>
<protein>
    <submittedName>
        <fullName evidence="1">Uncharacterized protein</fullName>
    </submittedName>
</protein>
<sequence>MRSYSTNFGADWGAGRDLQAGGLPAISMPNGFLYLNLDGRYGNDYTQPIDMVPIVDRNLGKCTFDPWAIMDSSCAPTAWSWDVITWATSGTSTSWTTTQCGAPQGGRTECRWLPE</sequence>
<dbReference type="AlphaFoldDB" id="A0A8J4GIV1"/>
<comment type="caution">
    <text evidence="1">The sequence shown here is derived from an EMBL/GenBank/DDBJ whole genome shotgun (WGS) entry which is preliminary data.</text>
</comment>
<accession>A0A8J4GIV1</accession>
<proteinExistence type="predicted"/>
<gene>
    <name evidence="1" type="ORF">Vretimale_12664</name>
</gene>